<name>A0A365H324_9ACTN</name>
<dbReference type="AlphaFoldDB" id="A0A365H324"/>
<gene>
    <name evidence="2" type="ORF">DPM19_20870</name>
</gene>
<feature type="transmembrane region" description="Helical" evidence="1">
    <location>
        <begin position="326"/>
        <end position="345"/>
    </location>
</feature>
<accession>A0A365H324</accession>
<comment type="caution">
    <text evidence="2">The sequence shown here is derived from an EMBL/GenBank/DDBJ whole genome shotgun (WGS) entry which is preliminary data.</text>
</comment>
<keyword evidence="1" id="KW-0812">Transmembrane</keyword>
<dbReference type="GO" id="GO:0022857">
    <property type="term" value="F:transmembrane transporter activity"/>
    <property type="evidence" value="ECO:0007669"/>
    <property type="project" value="InterPro"/>
</dbReference>
<feature type="transmembrane region" description="Helical" evidence="1">
    <location>
        <begin position="5"/>
        <end position="26"/>
    </location>
</feature>
<keyword evidence="3" id="KW-1185">Reference proteome</keyword>
<evidence type="ECO:0000256" key="1">
    <source>
        <dbReference type="SAM" id="Phobius"/>
    </source>
</evidence>
<dbReference type="InterPro" id="IPR036259">
    <property type="entry name" value="MFS_trans_sf"/>
</dbReference>
<dbReference type="Proteomes" id="UP000251891">
    <property type="component" value="Unassembled WGS sequence"/>
</dbReference>
<feature type="transmembrane region" description="Helical" evidence="1">
    <location>
        <begin position="157"/>
        <end position="176"/>
    </location>
</feature>
<reference evidence="2 3" key="1">
    <citation type="submission" date="2018-06" db="EMBL/GenBank/DDBJ databases">
        <title>Actinomadura craniellae sp. nov. isolated from marine sponge Craniella sp.</title>
        <authorList>
            <person name="Li L."/>
            <person name="Xu Q.H."/>
            <person name="Lin H.W."/>
            <person name="Lu Y.H."/>
        </authorList>
    </citation>
    <scope>NUCLEOTIDE SEQUENCE [LARGE SCALE GENOMIC DNA]</scope>
    <source>
        <strain evidence="2 3">LHW63021</strain>
    </source>
</reference>
<proteinExistence type="predicted"/>
<dbReference type="EMBL" id="QLYX01000009">
    <property type="protein sequence ID" value="RAY13505.1"/>
    <property type="molecule type" value="Genomic_DNA"/>
</dbReference>
<dbReference type="InterPro" id="IPR011701">
    <property type="entry name" value="MFS"/>
</dbReference>
<dbReference type="OrthoDB" id="350307at2"/>
<feature type="transmembrane region" description="Helical" evidence="1">
    <location>
        <begin position="243"/>
        <end position="263"/>
    </location>
</feature>
<feature type="transmembrane region" description="Helical" evidence="1">
    <location>
        <begin position="214"/>
        <end position="231"/>
    </location>
</feature>
<dbReference type="InterPro" id="IPR053160">
    <property type="entry name" value="MFS_DHA3_Transporter"/>
</dbReference>
<dbReference type="PANTHER" id="PTHR23530">
    <property type="entry name" value="TRANSPORT PROTEIN-RELATED"/>
    <property type="match status" value="1"/>
</dbReference>
<evidence type="ECO:0000313" key="3">
    <source>
        <dbReference type="Proteomes" id="UP000251891"/>
    </source>
</evidence>
<dbReference type="PANTHER" id="PTHR23530:SF1">
    <property type="entry name" value="PERMEASE, MAJOR FACILITATOR SUPERFAMILY-RELATED"/>
    <property type="match status" value="1"/>
</dbReference>
<feature type="transmembrane region" description="Helical" evidence="1">
    <location>
        <begin position="351"/>
        <end position="373"/>
    </location>
</feature>
<evidence type="ECO:0000313" key="2">
    <source>
        <dbReference type="EMBL" id="RAY13505.1"/>
    </source>
</evidence>
<protein>
    <submittedName>
        <fullName evidence="2">MFS transporter</fullName>
    </submittedName>
</protein>
<sequence length="376" mass="37869">MAGRLYAYSFFEDFVLLYPVYAVLFAETGLSAAEISSLFILWSLTGFVVEVPSGLLADVVSRRLLVVLAPLLAGAGFALWTFLPGYPAFAAGFVLWGVGGSVQSGALEALVYEELSRAGAAGSYARLTGRAEAVGITAVMAASGLAAPVLALGGYRALGVASIAATLVAAAIALSFPEQGRAAGGEPDEPEQGYAAVLRAGLAEVRGSPRVRSAVIMVAALSGFTTLDEYIPLLAGATVTAPAAVPLLVLLVSAGAAAGGWLAGRGTHRTGPALVVAAGCLAAGSLAARPAGLVLVAVAFGVFQWAMAAADAALQDRITDQARATVTSMSGLGVEVVAVTAYAGYGLGSLWAGPGPLFALAAVPYLLLGAALWRQR</sequence>
<dbReference type="SUPFAM" id="SSF103473">
    <property type="entry name" value="MFS general substrate transporter"/>
    <property type="match status" value="1"/>
</dbReference>
<feature type="transmembrane region" description="Helical" evidence="1">
    <location>
        <begin position="64"/>
        <end position="83"/>
    </location>
</feature>
<organism evidence="2 3">
    <name type="scientific">Actinomadura craniellae</name>
    <dbReference type="NCBI Taxonomy" id="2231787"/>
    <lineage>
        <taxon>Bacteria</taxon>
        <taxon>Bacillati</taxon>
        <taxon>Actinomycetota</taxon>
        <taxon>Actinomycetes</taxon>
        <taxon>Streptosporangiales</taxon>
        <taxon>Thermomonosporaceae</taxon>
        <taxon>Actinomadura</taxon>
    </lineage>
</organism>
<feature type="transmembrane region" description="Helical" evidence="1">
    <location>
        <begin position="133"/>
        <end position="151"/>
    </location>
</feature>
<keyword evidence="1" id="KW-0472">Membrane</keyword>
<dbReference type="Pfam" id="PF07690">
    <property type="entry name" value="MFS_1"/>
    <property type="match status" value="1"/>
</dbReference>
<feature type="transmembrane region" description="Helical" evidence="1">
    <location>
        <begin position="38"/>
        <end position="57"/>
    </location>
</feature>
<keyword evidence="1" id="KW-1133">Transmembrane helix</keyword>
<dbReference type="Gene3D" id="1.20.1250.20">
    <property type="entry name" value="MFS general substrate transporter like domains"/>
    <property type="match status" value="1"/>
</dbReference>